<dbReference type="PANTHER" id="PTHR46172">
    <property type="entry name" value="DNA POLYMERASE EPSILON SUBUNIT 3"/>
    <property type="match status" value="1"/>
</dbReference>
<feature type="compositionally biased region" description="Basic and acidic residues" evidence="5">
    <location>
        <begin position="243"/>
        <end position="255"/>
    </location>
</feature>
<accession>A0A8I2YCB8</accession>
<dbReference type="GO" id="GO:0008623">
    <property type="term" value="C:CHRAC"/>
    <property type="evidence" value="ECO:0007669"/>
    <property type="project" value="TreeGrafter"/>
</dbReference>
<dbReference type="Gene3D" id="1.10.20.10">
    <property type="entry name" value="Histone, subunit A"/>
    <property type="match status" value="1"/>
</dbReference>
<feature type="compositionally biased region" description="Acidic residues" evidence="5">
    <location>
        <begin position="200"/>
        <end position="240"/>
    </location>
</feature>
<proteinExistence type="predicted"/>
<dbReference type="GO" id="GO:0031490">
    <property type="term" value="F:chromatin DNA binding"/>
    <property type="evidence" value="ECO:0007669"/>
    <property type="project" value="TreeGrafter"/>
</dbReference>
<organism evidence="6 7">
    <name type="scientific">Boletus reticuloceps</name>
    <dbReference type="NCBI Taxonomy" id="495285"/>
    <lineage>
        <taxon>Eukaryota</taxon>
        <taxon>Fungi</taxon>
        <taxon>Dikarya</taxon>
        <taxon>Basidiomycota</taxon>
        <taxon>Agaricomycotina</taxon>
        <taxon>Agaricomycetes</taxon>
        <taxon>Agaricomycetidae</taxon>
        <taxon>Boletales</taxon>
        <taxon>Boletineae</taxon>
        <taxon>Boletaceae</taxon>
        <taxon>Boletoideae</taxon>
        <taxon>Boletus</taxon>
    </lineage>
</organism>
<keyword evidence="2" id="KW-0539">Nucleus</keyword>
<evidence type="ECO:0000256" key="3">
    <source>
        <dbReference type="ARBA" id="ARBA00039775"/>
    </source>
</evidence>
<dbReference type="SUPFAM" id="SSF47113">
    <property type="entry name" value="Histone-fold"/>
    <property type="match status" value="1"/>
</dbReference>
<dbReference type="PANTHER" id="PTHR46172:SF1">
    <property type="entry name" value="DNA POLYMERASE EPSILON SUBUNIT 3"/>
    <property type="match status" value="1"/>
</dbReference>
<comment type="subcellular location">
    <subcellularLocation>
        <location evidence="1">Nucleus</location>
    </subcellularLocation>
</comment>
<evidence type="ECO:0000256" key="2">
    <source>
        <dbReference type="ARBA" id="ARBA00023242"/>
    </source>
</evidence>
<keyword evidence="7" id="KW-1185">Reference proteome</keyword>
<evidence type="ECO:0000256" key="4">
    <source>
        <dbReference type="ARBA" id="ARBA00042096"/>
    </source>
</evidence>
<name>A0A8I2YCB8_9AGAM</name>
<comment type="caution">
    <text evidence="6">The sequence shown here is derived from an EMBL/GenBank/DDBJ whole genome shotgun (WGS) entry which is preliminary data.</text>
</comment>
<evidence type="ECO:0000313" key="7">
    <source>
        <dbReference type="Proteomes" id="UP000683000"/>
    </source>
</evidence>
<dbReference type="GO" id="GO:0046982">
    <property type="term" value="F:protein heterodimerization activity"/>
    <property type="evidence" value="ECO:0007669"/>
    <property type="project" value="InterPro"/>
</dbReference>
<dbReference type="GO" id="GO:0006974">
    <property type="term" value="P:DNA damage response"/>
    <property type="evidence" value="ECO:0007669"/>
    <property type="project" value="TreeGrafter"/>
</dbReference>
<dbReference type="GO" id="GO:0006272">
    <property type="term" value="P:leading strand elongation"/>
    <property type="evidence" value="ECO:0007669"/>
    <property type="project" value="TreeGrafter"/>
</dbReference>
<feature type="region of interest" description="Disordered" evidence="5">
    <location>
        <begin position="125"/>
        <end position="264"/>
    </location>
</feature>
<dbReference type="AlphaFoldDB" id="A0A8I2YCB8"/>
<dbReference type="GO" id="GO:0008622">
    <property type="term" value="C:epsilon DNA polymerase complex"/>
    <property type="evidence" value="ECO:0007669"/>
    <property type="project" value="TreeGrafter"/>
</dbReference>
<evidence type="ECO:0000313" key="6">
    <source>
        <dbReference type="EMBL" id="KAG6369328.1"/>
    </source>
</evidence>
<dbReference type="InterPro" id="IPR009072">
    <property type="entry name" value="Histone-fold"/>
</dbReference>
<dbReference type="InterPro" id="IPR051377">
    <property type="entry name" value="DNA_Pol-Epsilon_Subunit"/>
</dbReference>
<evidence type="ECO:0000256" key="5">
    <source>
        <dbReference type="SAM" id="MobiDB-lite"/>
    </source>
</evidence>
<gene>
    <name evidence="6" type="ORF">JVT61DRAFT_15047</name>
</gene>
<feature type="compositionally biased region" description="Basic and acidic residues" evidence="5">
    <location>
        <begin position="125"/>
        <end position="138"/>
    </location>
</feature>
<dbReference type="OrthoDB" id="1707486at2759"/>
<sequence length="264" mass="28309">MPRKDAGGGPMSAQAQQDLVSEGIENFELPKSLVTKIAKSAIPDNAKLQKETVLSLVKGSTVFINYLGEQLFGRYLRRNSWVAAHDVALSKQHKSISASDVLKALEMIEFGDLVDPLQNELQIHRENTKGDKNRKSGVDRNNSSSKGKAKEGESISSASRSKGKAKGALPPPFTTLPRPVVPSSVSHTTEDVNMGVPTGENEDVGEGEGEGEGGGENDSEMADEVDDAAEYDETEEEELMDVVADKSAELRRDAAGLDEAPAED</sequence>
<dbReference type="GO" id="GO:0031507">
    <property type="term" value="P:heterochromatin formation"/>
    <property type="evidence" value="ECO:0007669"/>
    <property type="project" value="TreeGrafter"/>
</dbReference>
<dbReference type="CDD" id="cd22928">
    <property type="entry name" value="HFD_POLE3_DPB4"/>
    <property type="match status" value="1"/>
</dbReference>
<reference evidence="6" key="1">
    <citation type="submission" date="2021-03" db="EMBL/GenBank/DDBJ databases">
        <title>Evolutionary innovations through gain and loss of genes in the ectomycorrhizal Boletales.</title>
        <authorList>
            <person name="Wu G."/>
            <person name="Miyauchi S."/>
            <person name="Morin E."/>
            <person name="Yang Z.-L."/>
            <person name="Xu J."/>
            <person name="Martin F.M."/>
        </authorList>
    </citation>
    <scope>NUCLEOTIDE SEQUENCE</scope>
    <source>
        <strain evidence="6">BR01</strain>
    </source>
</reference>
<dbReference type="Proteomes" id="UP000683000">
    <property type="component" value="Unassembled WGS sequence"/>
</dbReference>
<dbReference type="EMBL" id="JAGFBS010000089">
    <property type="protein sequence ID" value="KAG6369328.1"/>
    <property type="molecule type" value="Genomic_DNA"/>
</dbReference>
<protein>
    <recommendedName>
        <fullName evidence="3">DNA polymerase epsilon subunit D</fullName>
    </recommendedName>
    <alternativeName>
        <fullName evidence="4">DNA polymerase II subunit D</fullName>
    </alternativeName>
</protein>
<evidence type="ECO:0000256" key="1">
    <source>
        <dbReference type="ARBA" id="ARBA00004123"/>
    </source>
</evidence>